<dbReference type="EMBL" id="MF347639">
    <property type="protein sequence ID" value="AST15378.1"/>
    <property type="molecule type" value="Genomic_DNA"/>
</dbReference>
<accession>A0A223G051</accession>
<reference evidence="2 3" key="1">
    <citation type="submission" date="2017-06" db="EMBL/GenBank/DDBJ databases">
        <authorList>
            <person name="Aguayo I.A."/>
            <person name="Aziz R.M."/>
            <person name="Espinoza L.A."/>
            <person name="Farooq A."/>
            <person name="Garcia C."/>
            <person name="Ibrahim S.M."/>
            <person name="Malik M.A."/>
            <person name="Martinez A."/>
            <person name="Xavier K.T."/>
            <person name="Yao A.B."/>
            <person name="Bhuiyan S."/>
            <person name="Donegan-Quick R.H."/>
            <person name="Allen M.S."/>
            <person name="Hughes L.E."/>
            <person name="Garlena R.A."/>
            <person name="Russell D.A."/>
            <person name="Pope W.H."/>
            <person name="Jacobs-Sera D."/>
            <person name="Hendrix R.W."/>
            <person name="Hatfull G.F."/>
        </authorList>
    </citation>
    <scope>NUCLEOTIDE SEQUENCE [LARGE SCALE GENOMIC DNA]</scope>
</reference>
<gene>
    <name evidence="2" type="ORF">SEA_SAMISTI12_187</name>
</gene>
<proteinExistence type="predicted"/>
<organism evidence="2 3">
    <name type="scientific">Streptomyces phage Samisti12</name>
    <dbReference type="NCBI Taxonomy" id="2023995"/>
    <lineage>
        <taxon>Viruses</taxon>
        <taxon>Duplodnaviria</taxon>
        <taxon>Heunggongvirae</taxon>
        <taxon>Uroviricota</taxon>
        <taxon>Caudoviricetes</taxon>
        <taxon>Stanwilliamsviridae</taxon>
        <taxon>Boydwoodruffvirinae</taxon>
        <taxon>Samistivirus</taxon>
        <taxon>Samistivirus samisti12</taxon>
    </lineage>
</organism>
<dbReference type="Proteomes" id="UP000223033">
    <property type="component" value="Segment"/>
</dbReference>
<dbReference type="Pfam" id="PF20274">
    <property type="entry name" value="cREC_REC"/>
    <property type="match status" value="1"/>
</dbReference>
<protein>
    <recommendedName>
        <fullName evidence="1">Cyclic-phosphate processing Receiver domain-containing protein</fullName>
    </recommendedName>
</protein>
<dbReference type="InterPro" id="IPR046909">
    <property type="entry name" value="cREC_REC"/>
</dbReference>
<name>A0A223G051_9CAUD</name>
<evidence type="ECO:0000313" key="2">
    <source>
        <dbReference type="EMBL" id="AST15378.1"/>
    </source>
</evidence>
<evidence type="ECO:0000259" key="1">
    <source>
        <dbReference type="Pfam" id="PF20274"/>
    </source>
</evidence>
<evidence type="ECO:0000313" key="3">
    <source>
        <dbReference type="Proteomes" id="UP000223033"/>
    </source>
</evidence>
<keyword evidence="3" id="KW-1185">Reference proteome</keyword>
<feature type="domain" description="Cyclic-phosphate processing Receiver" evidence="1">
    <location>
        <begin position="7"/>
        <end position="101"/>
    </location>
</feature>
<sequence length="109" mass="12649">MKMAREYKIWVDDERPAPDETWTRMKNSVVTVLLLKALKRRGLVPRAISLDHDLGLSRSTGLEDTTRPVVLWMCEQEFWPEKVYVHTANPVGREWLEGMVNHYGPGVSR</sequence>
<dbReference type="OrthoDB" id="18552at10239"/>